<keyword evidence="3" id="KW-0731">Sigma factor</keyword>
<dbReference type="Proteomes" id="UP000652567">
    <property type="component" value="Unassembled WGS sequence"/>
</dbReference>
<evidence type="ECO:0000259" key="6">
    <source>
        <dbReference type="Pfam" id="PF08281"/>
    </source>
</evidence>
<organism evidence="7 8">
    <name type="scientific">Cellvibrio polysaccharolyticus</name>
    <dbReference type="NCBI Taxonomy" id="2082724"/>
    <lineage>
        <taxon>Bacteria</taxon>
        <taxon>Pseudomonadati</taxon>
        <taxon>Pseudomonadota</taxon>
        <taxon>Gammaproteobacteria</taxon>
        <taxon>Cellvibrionales</taxon>
        <taxon>Cellvibrionaceae</taxon>
        <taxon>Cellvibrio</taxon>
    </lineage>
</organism>
<evidence type="ECO:0000256" key="4">
    <source>
        <dbReference type="ARBA" id="ARBA00023163"/>
    </source>
</evidence>
<dbReference type="PANTHER" id="PTHR43133">
    <property type="entry name" value="RNA POLYMERASE ECF-TYPE SIGMA FACTO"/>
    <property type="match status" value="1"/>
</dbReference>
<dbReference type="AlphaFoldDB" id="A0A928V085"/>
<dbReference type="Gene3D" id="1.10.10.10">
    <property type="entry name" value="Winged helix-like DNA-binding domain superfamily/Winged helix DNA-binding domain"/>
    <property type="match status" value="1"/>
</dbReference>
<dbReference type="SUPFAM" id="SSF88659">
    <property type="entry name" value="Sigma3 and sigma4 domains of RNA polymerase sigma factors"/>
    <property type="match status" value="1"/>
</dbReference>
<reference evidence="7" key="1">
    <citation type="submission" date="2018-07" db="EMBL/GenBank/DDBJ databases">
        <title>Genome assembly of strain Ka43.</title>
        <authorList>
            <person name="Kukolya J."/>
            <person name="Nagy I."/>
            <person name="Horvath B."/>
            <person name="Toth A."/>
        </authorList>
    </citation>
    <scope>NUCLEOTIDE SEQUENCE</scope>
    <source>
        <strain evidence="7">KB43</strain>
    </source>
</reference>
<dbReference type="Pfam" id="PF04542">
    <property type="entry name" value="Sigma70_r2"/>
    <property type="match status" value="1"/>
</dbReference>
<dbReference type="RefSeq" id="WP_193907324.1">
    <property type="nucleotide sequence ID" value="NZ_PRDL01000001.1"/>
</dbReference>
<evidence type="ECO:0000256" key="3">
    <source>
        <dbReference type="ARBA" id="ARBA00023082"/>
    </source>
</evidence>
<dbReference type="Gene3D" id="1.10.1740.10">
    <property type="match status" value="1"/>
</dbReference>
<dbReference type="InterPro" id="IPR007627">
    <property type="entry name" value="RNA_pol_sigma70_r2"/>
</dbReference>
<evidence type="ECO:0000256" key="1">
    <source>
        <dbReference type="ARBA" id="ARBA00010641"/>
    </source>
</evidence>
<dbReference type="NCBIfam" id="TIGR02937">
    <property type="entry name" value="sigma70-ECF"/>
    <property type="match status" value="1"/>
</dbReference>
<keyword evidence="2" id="KW-0805">Transcription regulation</keyword>
<dbReference type="Pfam" id="PF08281">
    <property type="entry name" value="Sigma70_r4_2"/>
    <property type="match status" value="1"/>
</dbReference>
<name>A0A928V085_9GAMM</name>
<evidence type="ECO:0000313" key="8">
    <source>
        <dbReference type="Proteomes" id="UP000652567"/>
    </source>
</evidence>
<gene>
    <name evidence="7" type="ORF">C4F51_03930</name>
</gene>
<dbReference type="InterPro" id="IPR013249">
    <property type="entry name" value="RNA_pol_sigma70_r4_t2"/>
</dbReference>
<keyword evidence="4" id="KW-0804">Transcription</keyword>
<feature type="domain" description="RNA polymerase sigma factor 70 region 4 type 2" evidence="6">
    <location>
        <begin position="114"/>
        <end position="165"/>
    </location>
</feature>
<dbReference type="InterPro" id="IPR036388">
    <property type="entry name" value="WH-like_DNA-bd_sf"/>
</dbReference>
<protein>
    <submittedName>
        <fullName evidence="7">RNA polymerase subunit sigma</fullName>
    </submittedName>
</protein>
<dbReference type="InterPro" id="IPR013324">
    <property type="entry name" value="RNA_pol_sigma_r3/r4-like"/>
</dbReference>
<feature type="domain" description="RNA polymerase sigma-70 region 2" evidence="5">
    <location>
        <begin position="14"/>
        <end position="81"/>
    </location>
</feature>
<dbReference type="SUPFAM" id="SSF88946">
    <property type="entry name" value="Sigma2 domain of RNA polymerase sigma factors"/>
    <property type="match status" value="1"/>
</dbReference>
<comment type="caution">
    <text evidence="7">The sequence shown here is derived from an EMBL/GenBank/DDBJ whole genome shotgun (WGS) entry which is preliminary data.</text>
</comment>
<evidence type="ECO:0000256" key="2">
    <source>
        <dbReference type="ARBA" id="ARBA00023015"/>
    </source>
</evidence>
<sequence length="180" mass="20433">MSITEYPSPAIEHLYSDHHPWLKKWLWNRLGDATDAADMAHDVFLRLILKPAPRGFGSEGEARAYLRSMAQGMCINLWHRREIEKAWLETLAARPEEFYPSAEHQAAILEALHEVGNMLLDLPPKAARAFLLAEACQMTDNEVAAELGVSSRMVRKYITQAMLACMRLRAKQSMADLLQD</sequence>
<dbReference type="GO" id="GO:0016987">
    <property type="term" value="F:sigma factor activity"/>
    <property type="evidence" value="ECO:0007669"/>
    <property type="project" value="UniProtKB-KW"/>
</dbReference>
<dbReference type="InterPro" id="IPR014284">
    <property type="entry name" value="RNA_pol_sigma-70_dom"/>
</dbReference>
<dbReference type="GO" id="GO:0003677">
    <property type="term" value="F:DNA binding"/>
    <property type="evidence" value="ECO:0007669"/>
    <property type="project" value="InterPro"/>
</dbReference>
<keyword evidence="8" id="KW-1185">Reference proteome</keyword>
<dbReference type="InterPro" id="IPR013325">
    <property type="entry name" value="RNA_pol_sigma_r2"/>
</dbReference>
<evidence type="ECO:0000259" key="5">
    <source>
        <dbReference type="Pfam" id="PF04542"/>
    </source>
</evidence>
<proteinExistence type="inferred from homology"/>
<dbReference type="GO" id="GO:0006352">
    <property type="term" value="P:DNA-templated transcription initiation"/>
    <property type="evidence" value="ECO:0007669"/>
    <property type="project" value="InterPro"/>
</dbReference>
<dbReference type="InterPro" id="IPR039425">
    <property type="entry name" value="RNA_pol_sigma-70-like"/>
</dbReference>
<dbReference type="EMBL" id="PRDL01000001">
    <property type="protein sequence ID" value="MBE8716333.1"/>
    <property type="molecule type" value="Genomic_DNA"/>
</dbReference>
<accession>A0A928V085</accession>
<dbReference type="PANTHER" id="PTHR43133:SF63">
    <property type="entry name" value="RNA POLYMERASE SIGMA FACTOR FECI-RELATED"/>
    <property type="match status" value="1"/>
</dbReference>
<comment type="similarity">
    <text evidence="1">Belongs to the sigma-70 factor family. ECF subfamily.</text>
</comment>
<evidence type="ECO:0000313" key="7">
    <source>
        <dbReference type="EMBL" id="MBE8716333.1"/>
    </source>
</evidence>